<dbReference type="Gene3D" id="3.20.200.10">
    <property type="entry name" value="MHCK/EF2 kinase"/>
    <property type="match status" value="1"/>
</dbReference>
<dbReference type="SMART" id="SM00327">
    <property type="entry name" value="VWA"/>
    <property type="match status" value="1"/>
</dbReference>
<evidence type="ECO:0000313" key="10">
    <source>
        <dbReference type="Proteomes" id="UP000009168"/>
    </source>
</evidence>
<dbReference type="InterPro" id="IPR036465">
    <property type="entry name" value="vWFA_dom_sf"/>
</dbReference>
<dbReference type="EMBL" id="GG662244">
    <property type="protein sequence ID" value="EAS07259.2"/>
    <property type="molecule type" value="Genomic_DNA"/>
</dbReference>
<keyword evidence="3 9" id="KW-0418">Kinase</keyword>
<dbReference type="PROSITE" id="PS50234">
    <property type="entry name" value="VWFA"/>
    <property type="match status" value="1"/>
</dbReference>
<evidence type="ECO:0000259" key="8">
    <source>
        <dbReference type="PROSITE" id="PS51158"/>
    </source>
</evidence>
<dbReference type="Pfam" id="PF00092">
    <property type="entry name" value="VWA"/>
    <property type="match status" value="1"/>
</dbReference>
<keyword evidence="4" id="KW-0862">Zinc</keyword>
<reference evidence="10" key="1">
    <citation type="journal article" date="2006" name="PLoS Biol.">
        <title>Macronuclear genome sequence of the ciliate Tetrahymena thermophila, a model eukaryote.</title>
        <authorList>
            <person name="Eisen J.A."/>
            <person name="Coyne R.S."/>
            <person name="Wu M."/>
            <person name="Wu D."/>
            <person name="Thiagarajan M."/>
            <person name="Wortman J.R."/>
            <person name="Badger J.H."/>
            <person name="Ren Q."/>
            <person name="Amedeo P."/>
            <person name="Jones K.M."/>
            <person name="Tallon L.J."/>
            <person name="Delcher A.L."/>
            <person name="Salzberg S.L."/>
            <person name="Silva J.C."/>
            <person name="Haas B.J."/>
            <person name="Majoros W.H."/>
            <person name="Farzad M."/>
            <person name="Carlton J.M."/>
            <person name="Smith R.K. Jr."/>
            <person name="Garg J."/>
            <person name="Pearlman R.E."/>
            <person name="Karrer K.M."/>
            <person name="Sun L."/>
            <person name="Manning G."/>
            <person name="Elde N.C."/>
            <person name="Turkewitz A.P."/>
            <person name="Asai D.J."/>
            <person name="Wilkes D.E."/>
            <person name="Wang Y."/>
            <person name="Cai H."/>
            <person name="Collins K."/>
            <person name="Stewart B.A."/>
            <person name="Lee S.R."/>
            <person name="Wilamowska K."/>
            <person name="Weinberg Z."/>
            <person name="Ruzzo W.L."/>
            <person name="Wloga D."/>
            <person name="Gaertig J."/>
            <person name="Frankel J."/>
            <person name="Tsao C.-C."/>
            <person name="Gorovsky M.A."/>
            <person name="Keeling P.J."/>
            <person name="Waller R.F."/>
            <person name="Patron N.J."/>
            <person name="Cherry J.M."/>
            <person name="Stover N.A."/>
            <person name="Krieger C.J."/>
            <person name="del Toro C."/>
            <person name="Ryder H.F."/>
            <person name="Williamson S.C."/>
            <person name="Barbeau R.A."/>
            <person name="Hamilton E.P."/>
            <person name="Orias E."/>
        </authorList>
    </citation>
    <scope>NUCLEOTIDE SEQUENCE [LARGE SCALE GENOMIC DNA]</scope>
    <source>
        <strain evidence="10">SB210</strain>
    </source>
</reference>
<keyword evidence="4" id="KW-0479">Metal-binding</keyword>
<dbReference type="InterPro" id="IPR011009">
    <property type="entry name" value="Kinase-like_dom_sf"/>
</dbReference>
<name>Q24HH2_TETTS</name>
<sequence>MDQKKKTNKLHCHFFHLTGNCKKADKCPFLHGKKLNGCPNGDKCPIQILHISLEENKFITPNKQKSLQRDQNSLNNSSSDTKSLSPEQSSSDKKQCKQITVPKELEDEEVKHNFQVQPPKDVLINPQLPIKIQDLIKSHYNHCQESANFISNFYQLSEDMKQFLPIYQNILPRMELDLMFIMDCTGSMSGWIQAVKDEILSIIAAIKDINKGNTSIRISFIGYRDYGSIQRFSIFDFSSEIDSFQNFLNQIQAEGGNDSEEDVAGGFKHANLQQWKSQAKYAVFIADCPAHGREYSDGHDDRYPDGDPDGVDLKQEFKNLIKKGVQLYTIQITDQTKKMFELFKQFNNEVCGQDLQILDLGYSTQGFGQMVTQTATQTLSMSYTRHNKENPESAFYKALKICQAQDTQQKDSFFKRFNIKEANESEESDQEETKSDIEVINLKIYPQKQFPEAIFSHNFEATCHSYFIVQDVGVPINWKKPLVQHSEIKTKLQISRIPFAEGAMRYAFYAKDTLLNQKLVVKLNKKQHKSDPTLNKADMIKDLESQFICQHIVNQFNDRVSEHVNTTENLKNFVHCYIYEFTDPSHPFKFYQAENYIPGEYVKFNNNSGWCDLKFDEPGLLSQALSHFSYQVTEGYLMIVDLQGVGGMLTDPQIHCLDQNRFGLGNLGYSGFFKFFMTHQCNKFCKQLQLVHPQIKEIPTDMKFFKYEIVKPDNPNKKVCTICDVCKKGFKINAGFLYERRIQCREKYCPACNSMRVSTLKTDSCKSCNEPFCYSVYWTLMKRTQASELCINCRKLERDKLREQLEKQ</sequence>
<dbReference type="Pfam" id="PF02816">
    <property type="entry name" value="Alpha_kinase"/>
    <property type="match status" value="1"/>
</dbReference>
<dbReference type="InterPro" id="IPR004166">
    <property type="entry name" value="a-kinase_dom"/>
</dbReference>
<feature type="domain" description="VWFA" evidence="7">
    <location>
        <begin position="177"/>
        <end position="379"/>
    </location>
</feature>
<dbReference type="HOGENOM" id="CLU_246745_0_0_1"/>
<dbReference type="STRING" id="312017.Q24HH2"/>
<evidence type="ECO:0000259" key="6">
    <source>
        <dbReference type="PROSITE" id="PS50103"/>
    </source>
</evidence>
<dbReference type="SUPFAM" id="SSF53300">
    <property type="entry name" value="vWA-like"/>
    <property type="match status" value="1"/>
</dbReference>
<dbReference type="SMART" id="SM00356">
    <property type="entry name" value="ZnF_C3H1"/>
    <property type="match status" value="1"/>
</dbReference>
<accession>Q24HH2</accession>
<evidence type="ECO:0000256" key="5">
    <source>
        <dbReference type="SAM" id="MobiDB-lite"/>
    </source>
</evidence>
<dbReference type="eggNOG" id="KOG0212">
    <property type="taxonomic scope" value="Eukaryota"/>
</dbReference>
<organism evidence="9 10">
    <name type="scientific">Tetrahymena thermophila (strain SB210)</name>
    <dbReference type="NCBI Taxonomy" id="312017"/>
    <lineage>
        <taxon>Eukaryota</taxon>
        <taxon>Sar</taxon>
        <taxon>Alveolata</taxon>
        <taxon>Ciliophora</taxon>
        <taxon>Intramacronucleata</taxon>
        <taxon>Oligohymenophorea</taxon>
        <taxon>Hymenostomatida</taxon>
        <taxon>Tetrahymenina</taxon>
        <taxon>Tetrahymenidae</taxon>
        <taxon>Tetrahymena</taxon>
    </lineage>
</organism>
<dbReference type="InParanoid" id="Q24HH2"/>
<dbReference type="PANTHER" id="PTHR47763">
    <property type="entry name" value="ALPHA-PROTEIN KINASE VWKA"/>
    <property type="match status" value="1"/>
</dbReference>
<feature type="zinc finger region" description="C3H1-type" evidence="4">
    <location>
        <begin position="6"/>
        <end position="34"/>
    </location>
</feature>
<dbReference type="InterPro" id="IPR000571">
    <property type="entry name" value="Znf_CCCH"/>
</dbReference>
<evidence type="ECO:0000256" key="4">
    <source>
        <dbReference type="PROSITE-ProRule" id="PRU00723"/>
    </source>
</evidence>
<dbReference type="PANTHER" id="PTHR47763:SF4">
    <property type="entry name" value="ALPHA-PROTEIN KINASE VWKA"/>
    <property type="match status" value="1"/>
</dbReference>
<dbReference type="PROSITE" id="PS50103">
    <property type="entry name" value="ZF_C3H1"/>
    <property type="match status" value="1"/>
</dbReference>
<proteinExistence type="predicted"/>
<keyword evidence="4" id="KW-0863">Zinc-finger</keyword>
<dbReference type="RefSeq" id="XP_001027501.2">
    <property type="nucleotide sequence ID" value="XM_001027501.2"/>
</dbReference>
<dbReference type="KEGG" id="tet:TTHERM_01001520"/>
<evidence type="ECO:0000256" key="1">
    <source>
        <dbReference type="ARBA" id="ARBA00022527"/>
    </source>
</evidence>
<dbReference type="GeneID" id="7839676"/>
<feature type="domain" description="Alpha-type protein kinase" evidence="8">
    <location>
        <begin position="470"/>
        <end position="693"/>
    </location>
</feature>
<feature type="compositionally biased region" description="Polar residues" evidence="5">
    <location>
        <begin position="65"/>
        <end position="89"/>
    </location>
</feature>
<evidence type="ECO:0000256" key="3">
    <source>
        <dbReference type="ARBA" id="ARBA00022777"/>
    </source>
</evidence>
<dbReference type="Proteomes" id="UP000009168">
    <property type="component" value="Unassembled WGS sequence"/>
</dbReference>
<dbReference type="GO" id="GO:0004674">
    <property type="term" value="F:protein serine/threonine kinase activity"/>
    <property type="evidence" value="ECO:0007669"/>
    <property type="project" value="UniProtKB-KW"/>
</dbReference>
<dbReference type="InterPro" id="IPR002035">
    <property type="entry name" value="VWF_A"/>
</dbReference>
<keyword evidence="2" id="KW-0808">Transferase</keyword>
<keyword evidence="10" id="KW-1185">Reference proteome</keyword>
<dbReference type="Gene3D" id="3.40.50.410">
    <property type="entry name" value="von Willebrand factor, type A domain"/>
    <property type="match status" value="1"/>
</dbReference>
<dbReference type="SMART" id="SM00811">
    <property type="entry name" value="Alpha_kinase"/>
    <property type="match status" value="1"/>
</dbReference>
<protein>
    <submittedName>
        <fullName evidence="9">MHCK/EF2 kinase domain protein</fullName>
    </submittedName>
</protein>
<evidence type="ECO:0000256" key="2">
    <source>
        <dbReference type="ARBA" id="ARBA00022679"/>
    </source>
</evidence>
<feature type="domain" description="C3H1-type" evidence="6">
    <location>
        <begin position="6"/>
        <end position="34"/>
    </location>
</feature>
<gene>
    <name evidence="9" type="ORF">TTHERM_01001520</name>
</gene>
<dbReference type="OrthoDB" id="430683at2759"/>
<dbReference type="SUPFAM" id="SSF56112">
    <property type="entry name" value="Protein kinase-like (PK-like)"/>
    <property type="match status" value="1"/>
</dbReference>
<feature type="region of interest" description="Disordered" evidence="5">
    <location>
        <begin position="65"/>
        <end position="97"/>
    </location>
</feature>
<dbReference type="PROSITE" id="PS51158">
    <property type="entry name" value="ALPHA_KINASE"/>
    <property type="match status" value="1"/>
</dbReference>
<dbReference type="CDD" id="cd00198">
    <property type="entry name" value="vWFA"/>
    <property type="match status" value="1"/>
</dbReference>
<evidence type="ECO:0000259" key="7">
    <source>
        <dbReference type="PROSITE" id="PS50234"/>
    </source>
</evidence>
<dbReference type="GO" id="GO:0005524">
    <property type="term" value="F:ATP binding"/>
    <property type="evidence" value="ECO:0007669"/>
    <property type="project" value="InterPro"/>
</dbReference>
<keyword evidence="1" id="KW-0723">Serine/threonine-protein kinase</keyword>
<dbReference type="CDD" id="cd04515">
    <property type="entry name" value="Alpha_kinase"/>
    <property type="match status" value="1"/>
</dbReference>
<dbReference type="AlphaFoldDB" id="Q24HH2"/>
<dbReference type="Gene3D" id="3.30.200.20">
    <property type="entry name" value="Phosphorylase Kinase, domain 1"/>
    <property type="match status" value="1"/>
</dbReference>
<dbReference type="GO" id="GO:0008270">
    <property type="term" value="F:zinc ion binding"/>
    <property type="evidence" value="ECO:0007669"/>
    <property type="project" value="UniProtKB-KW"/>
</dbReference>
<evidence type="ECO:0000313" key="9">
    <source>
        <dbReference type="EMBL" id="EAS07259.2"/>
    </source>
</evidence>
<dbReference type="InterPro" id="IPR052969">
    <property type="entry name" value="Thr-specific_kinase-like"/>
</dbReference>